<dbReference type="EMBL" id="CP039704">
    <property type="protein sequence ID" value="QCI80423.1"/>
    <property type="molecule type" value="Genomic_DNA"/>
</dbReference>
<keyword evidence="1" id="KW-1133">Transmembrane helix</keyword>
<name>A0A4D7CAK0_9SPHN</name>
<protein>
    <recommendedName>
        <fullName evidence="4">Nitrate/nitrite sensing protein domain-containing protein</fullName>
    </recommendedName>
</protein>
<evidence type="ECO:0008006" key="4">
    <source>
        <dbReference type="Google" id="ProtNLM"/>
    </source>
</evidence>
<dbReference type="AlphaFoldDB" id="A0A4D7CAK0"/>
<dbReference type="KEGG" id="hgn:E6W36_15580"/>
<gene>
    <name evidence="2" type="ORF">E6W36_15580</name>
</gene>
<organism evidence="2 3">
    <name type="scientific">Hankyongella ginsenosidimutans</name>
    <dbReference type="NCBI Taxonomy" id="1763828"/>
    <lineage>
        <taxon>Bacteria</taxon>
        <taxon>Pseudomonadati</taxon>
        <taxon>Pseudomonadota</taxon>
        <taxon>Alphaproteobacteria</taxon>
        <taxon>Sphingomonadales</taxon>
        <taxon>Sphingomonadaceae</taxon>
        <taxon>Hankyongella</taxon>
    </lineage>
</organism>
<keyword evidence="1" id="KW-0812">Transmembrane</keyword>
<evidence type="ECO:0000313" key="2">
    <source>
        <dbReference type="EMBL" id="QCI80423.1"/>
    </source>
</evidence>
<proteinExistence type="predicted"/>
<accession>A0A4D7CAK0</accession>
<keyword evidence="1" id="KW-0472">Membrane</keyword>
<evidence type="ECO:0000313" key="3">
    <source>
        <dbReference type="Proteomes" id="UP000298714"/>
    </source>
</evidence>
<keyword evidence="3" id="KW-1185">Reference proteome</keyword>
<dbReference type="Proteomes" id="UP000298714">
    <property type="component" value="Chromosome"/>
</dbReference>
<reference evidence="3" key="1">
    <citation type="submission" date="2019-04" db="EMBL/GenBank/DDBJ databases">
        <title>Complete genome sequence of Sphingomonas sp. W1-2-3.</title>
        <authorList>
            <person name="Im W.T."/>
        </authorList>
    </citation>
    <scope>NUCLEOTIDE SEQUENCE [LARGE SCALE GENOMIC DNA]</scope>
    <source>
        <strain evidence="3">W1-2-3</strain>
    </source>
</reference>
<sequence>MRNEFMGVGMPDRIVALSAAVPLRLGKINDRAFSLAARFKIVVLLGLAPVALLTQLFVSQSLKDIHFAEQERIGVTYLEAAWPAHSLASLGEPAGSESAPAATIAAAARAIDTTAAKLDEALESKAQSQAVAAAFSGWQGDVAQRKAAGAAVDALITRIGDKSNLILDPDLDSFYVMDVALLKLPQLMRSASRVNRAAGFWVQRHPRSSAWNSIQHLARWRLITQRSMARSLLPMTAIPTAA</sequence>
<evidence type="ECO:0000256" key="1">
    <source>
        <dbReference type="SAM" id="Phobius"/>
    </source>
</evidence>
<feature type="transmembrane region" description="Helical" evidence="1">
    <location>
        <begin position="36"/>
        <end position="58"/>
    </location>
</feature>